<accession>A0A6A5ZTY7</accession>
<evidence type="ECO:0000256" key="3">
    <source>
        <dbReference type="ARBA" id="ARBA00006922"/>
    </source>
</evidence>
<keyword evidence="11" id="KW-1185">Reference proteome</keyword>
<evidence type="ECO:0000256" key="2">
    <source>
        <dbReference type="ARBA" id="ARBA00004496"/>
    </source>
</evidence>
<organism evidence="10 11">
    <name type="scientific">Lophiotrema nucula</name>
    <dbReference type="NCBI Taxonomy" id="690887"/>
    <lineage>
        <taxon>Eukaryota</taxon>
        <taxon>Fungi</taxon>
        <taxon>Dikarya</taxon>
        <taxon>Ascomycota</taxon>
        <taxon>Pezizomycotina</taxon>
        <taxon>Dothideomycetes</taxon>
        <taxon>Pleosporomycetidae</taxon>
        <taxon>Pleosporales</taxon>
        <taxon>Lophiotremataceae</taxon>
        <taxon>Lophiotrema</taxon>
    </lineage>
</organism>
<evidence type="ECO:0000256" key="9">
    <source>
        <dbReference type="SAM" id="MobiDB-lite"/>
    </source>
</evidence>
<comment type="subcellular location">
    <subcellularLocation>
        <location evidence="2">Cytoplasm</location>
    </subcellularLocation>
    <subcellularLocation>
        <location evidence="1">Nucleus</location>
    </subcellularLocation>
</comment>
<dbReference type="EMBL" id="ML977311">
    <property type="protein sequence ID" value="KAF2122343.1"/>
    <property type="molecule type" value="Genomic_DNA"/>
</dbReference>
<reference evidence="10" key="1">
    <citation type="journal article" date="2020" name="Stud. Mycol.">
        <title>101 Dothideomycetes genomes: a test case for predicting lifestyles and emergence of pathogens.</title>
        <authorList>
            <person name="Haridas S."/>
            <person name="Albert R."/>
            <person name="Binder M."/>
            <person name="Bloem J."/>
            <person name="Labutti K."/>
            <person name="Salamov A."/>
            <person name="Andreopoulos B."/>
            <person name="Baker S."/>
            <person name="Barry K."/>
            <person name="Bills G."/>
            <person name="Bluhm B."/>
            <person name="Cannon C."/>
            <person name="Castanera R."/>
            <person name="Culley D."/>
            <person name="Daum C."/>
            <person name="Ezra D."/>
            <person name="Gonzalez J."/>
            <person name="Henrissat B."/>
            <person name="Kuo A."/>
            <person name="Liang C."/>
            <person name="Lipzen A."/>
            <person name="Lutzoni F."/>
            <person name="Magnuson J."/>
            <person name="Mondo S."/>
            <person name="Nolan M."/>
            <person name="Ohm R."/>
            <person name="Pangilinan J."/>
            <person name="Park H.-J."/>
            <person name="Ramirez L."/>
            <person name="Alfaro M."/>
            <person name="Sun H."/>
            <person name="Tritt A."/>
            <person name="Yoshinaga Y."/>
            <person name="Zwiers L.-H."/>
            <person name="Turgeon B."/>
            <person name="Goodwin S."/>
            <person name="Spatafora J."/>
            <person name="Crous P."/>
            <person name="Grigoriev I."/>
        </authorList>
    </citation>
    <scope>NUCLEOTIDE SEQUENCE</scope>
    <source>
        <strain evidence="10">CBS 627.86</strain>
    </source>
</reference>
<evidence type="ECO:0000313" key="10">
    <source>
        <dbReference type="EMBL" id="KAF2122343.1"/>
    </source>
</evidence>
<dbReference type="Pfam" id="PF08528">
    <property type="entry name" value="Whi5"/>
    <property type="match status" value="1"/>
</dbReference>
<evidence type="ECO:0000256" key="5">
    <source>
        <dbReference type="ARBA" id="ARBA00022491"/>
    </source>
</evidence>
<feature type="compositionally biased region" description="Polar residues" evidence="9">
    <location>
        <begin position="491"/>
        <end position="510"/>
    </location>
</feature>
<dbReference type="GO" id="GO:0000082">
    <property type="term" value="P:G1/S transition of mitotic cell cycle"/>
    <property type="evidence" value="ECO:0007669"/>
    <property type="project" value="InterPro"/>
</dbReference>
<proteinExistence type="inferred from homology"/>
<dbReference type="InterPro" id="IPR013734">
    <property type="entry name" value="TF_Nrm1/Whi5"/>
</dbReference>
<name>A0A6A5ZTY7_9PLEO</name>
<dbReference type="Proteomes" id="UP000799770">
    <property type="component" value="Unassembled WGS sequence"/>
</dbReference>
<feature type="region of interest" description="Disordered" evidence="9">
    <location>
        <begin position="174"/>
        <end position="300"/>
    </location>
</feature>
<dbReference type="OrthoDB" id="2359117at2759"/>
<sequence length="559" mass="59410">MRHMTARFKIARSRVPASLSRDPPTTRQCPSCRPGCLRAYLCLLGPRPALVSRGAPTAVARGSVPLQFALILAHAQNTSGSQPLPFIYPKPPSHQGTQVVLTLVLHRRDCASAAGDSRANSMLNSGHALPAGSYPTMNNIHPADPASISKLYKRELPDSQESFVSTASSTFAAPPLISSSSNVSNSTAADTDFTSPSQSSNFPHSQSQVERNAPPSPTQARAHNAQPHAPRIDTTSAPRTGDTAGSPMSLDSPGLVPGSKRTASGTVKNAVQSVNVSAAPVGAAHKRTKSTESGANPRIGELSAQLKTRLSYAMVKVQNGWERQSLEELEDAASQRGSPNSAQARSESSRPPFESPLTADRPRRPSGVSDAPDPMLMSPGQGSPPVVSRSTATTPNSFWRSIPRPIGNSVAVTGADGSVLAPAAEIGPRRKRRSSASYAPPPLLGAAQRKHYSDLSGMTPRTPNANATPRAGILRMPSQQAEKDAVDTLMFLSSPNASNRTPHENVQPSPLRSEMAPRRVMFENYPVKDKAGDFQRPVQAPNGPNAGFHRPDLPRQMQR</sequence>
<dbReference type="GO" id="GO:0005737">
    <property type="term" value="C:cytoplasm"/>
    <property type="evidence" value="ECO:0007669"/>
    <property type="project" value="UniProtKB-SubCell"/>
</dbReference>
<dbReference type="AlphaFoldDB" id="A0A6A5ZTY7"/>
<dbReference type="GO" id="GO:0033309">
    <property type="term" value="C:SBF transcription complex"/>
    <property type="evidence" value="ECO:0007669"/>
    <property type="project" value="TreeGrafter"/>
</dbReference>
<keyword evidence="7" id="KW-0804">Transcription</keyword>
<comment type="similarity">
    <text evidence="3">Belongs to the WHI5/NRM1 family.</text>
</comment>
<feature type="region of interest" description="Disordered" evidence="9">
    <location>
        <begin position="420"/>
        <end position="559"/>
    </location>
</feature>
<feature type="compositionally biased region" description="Polar residues" evidence="9">
    <location>
        <begin position="261"/>
        <end position="276"/>
    </location>
</feature>
<evidence type="ECO:0000256" key="8">
    <source>
        <dbReference type="ARBA" id="ARBA00023242"/>
    </source>
</evidence>
<feature type="compositionally biased region" description="Polar residues" evidence="9">
    <location>
        <begin position="187"/>
        <end position="210"/>
    </location>
</feature>
<evidence type="ECO:0000256" key="4">
    <source>
        <dbReference type="ARBA" id="ARBA00022490"/>
    </source>
</evidence>
<gene>
    <name evidence="10" type="ORF">BDV96DRAFT_142592</name>
</gene>
<protein>
    <submittedName>
        <fullName evidence="10">Uncharacterized protein</fullName>
    </submittedName>
</protein>
<evidence type="ECO:0000256" key="1">
    <source>
        <dbReference type="ARBA" id="ARBA00004123"/>
    </source>
</evidence>
<keyword evidence="6" id="KW-0805">Transcription regulation</keyword>
<evidence type="ECO:0000256" key="6">
    <source>
        <dbReference type="ARBA" id="ARBA00023015"/>
    </source>
</evidence>
<feature type="compositionally biased region" description="Polar residues" evidence="9">
    <location>
        <begin position="388"/>
        <end position="399"/>
    </location>
</feature>
<dbReference type="PANTHER" id="PTHR28246">
    <property type="entry name" value="G1-SPECIFIC TRANSCRIPTIONAL REPRESSOR WHI5-RELATED"/>
    <property type="match status" value="1"/>
</dbReference>
<evidence type="ECO:0000256" key="7">
    <source>
        <dbReference type="ARBA" id="ARBA00023163"/>
    </source>
</evidence>
<keyword evidence="8" id="KW-0539">Nucleus</keyword>
<evidence type="ECO:0000313" key="11">
    <source>
        <dbReference type="Proteomes" id="UP000799770"/>
    </source>
</evidence>
<feature type="region of interest" description="Disordered" evidence="9">
    <location>
        <begin position="327"/>
        <end position="405"/>
    </location>
</feature>
<dbReference type="PANTHER" id="PTHR28246:SF1">
    <property type="entry name" value="G1-SPECIFIC TRANSCRIPTIONAL REPRESSOR WHI5-RELATED"/>
    <property type="match status" value="1"/>
</dbReference>
<feature type="compositionally biased region" description="Basic and acidic residues" evidence="9">
    <location>
        <begin position="515"/>
        <end position="533"/>
    </location>
</feature>
<keyword evidence="5" id="KW-0678">Repressor</keyword>
<dbReference type="InterPro" id="IPR039198">
    <property type="entry name" value="Srl3/Whi5"/>
</dbReference>
<feature type="compositionally biased region" description="Polar residues" evidence="9">
    <location>
        <begin position="335"/>
        <end position="344"/>
    </location>
</feature>
<dbReference type="GO" id="GO:0003712">
    <property type="term" value="F:transcription coregulator activity"/>
    <property type="evidence" value="ECO:0007669"/>
    <property type="project" value="TreeGrafter"/>
</dbReference>
<keyword evidence="4" id="KW-0963">Cytoplasm</keyword>
<feature type="compositionally biased region" description="Low complexity" evidence="9">
    <location>
        <begin position="345"/>
        <end position="356"/>
    </location>
</feature>
<feature type="compositionally biased region" description="Low complexity" evidence="9">
    <location>
        <begin position="174"/>
        <end position="186"/>
    </location>
</feature>